<dbReference type="InterPro" id="IPR000209">
    <property type="entry name" value="Peptidase_S8/S53_dom"/>
</dbReference>
<dbReference type="Gene3D" id="3.40.50.200">
    <property type="entry name" value="Peptidase S8/S53 domain"/>
    <property type="match status" value="1"/>
</dbReference>
<gene>
    <name evidence="4" type="ORF">FOZ60_001067</name>
</gene>
<dbReference type="EMBL" id="JABANP010000113">
    <property type="protein sequence ID" value="KAF4689875.1"/>
    <property type="molecule type" value="Genomic_DNA"/>
</dbReference>
<reference evidence="4 5" key="1">
    <citation type="submission" date="2020-04" db="EMBL/GenBank/DDBJ databases">
        <title>Perkinsus olseni comparative genomics.</title>
        <authorList>
            <person name="Bogema D.R."/>
        </authorList>
    </citation>
    <scope>NUCLEOTIDE SEQUENCE [LARGE SCALE GENOMIC DNA]</scope>
    <source>
        <strain evidence="4">00978-12</strain>
    </source>
</reference>
<name>A0A7J6P181_PEROL</name>
<dbReference type="AlphaFoldDB" id="A0A7J6P181"/>
<comment type="caution">
    <text evidence="4">The sequence shown here is derived from an EMBL/GenBank/DDBJ whole genome shotgun (WGS) entry which is preliminary data.</text>
</comment>
<dbReference type="GO" id="GO:0004252">
    <property type="term" value="F:serine-type endopeptidase activity"/>
    <property type="evidence" value="ECO:0007669"/>
    <property type="project" value="UniProtKB-EC"/>
</dbReference>
<proteinExistence type="predicted"/>
<dbReference type="GO" id="GO:0006508">
    <property type="term" value="P:proteolysis"/>
    <property type="evidence" value="ECO:0007669"/>
    <property type="project" value="InterPro"/>
</dbReference>
<comment type="catalytic activity">
    <reaction evidence="1">
        <text>Hydrolysis of proteins with broad specificity for peptide bonds, and a preference for a large uncharged residue in P1. Hydrolyzes peptide amides.</text>
        <dbReference type="EC" id="3.4.21.62"/>
    </reaction>
</comment>
<evidence type="ECO:0000313" key="5">
    <source>
        <dbReference type="Proteomes" id="UP000541610"/>
    </source>
</evidence>
<dbReference type="InterPro" id="IPR036852">
    <property type="entry name" value="Peptidase_S8/S53_dom_sf"/>
</dbReference>
<organism evidence="4 5">
    <name type="scientific">Perkinsus olseni</name>
    <name type="common">Perkinsus atlanticus</name>
    <dbReference type="NCBI Taxonomy" id="32597"/>
    <lineage>
        <taxon>Eukaryota</taxon>
        <taxon>Sar</taxon>
        <taxon>Alveolata</taxon>
        <taxon>Perkinsozoa</taxon>
        <taxon>Perkinsea</taxon>
        <taxon>Perkinsida</taxon>
        <taxon>Perkinsidae</taxon>
        <taxon>Perkinsus</taxon>
    </lineage>
</organism>
<dbReference type="SUPFAM" id="SSF52743">
    <property type="entry name" value="Subtilisin-like"/>
    <property type="match status" value="1"/>
</dbReference>
<evidence type="ECO:0000259" key="3">
    <source>
        <dbReference type="Pfam" id="PF00082"/>
    </source>
</evidence>
<accession>A0A7J6P181</accession>
<evidence type="ECO:0000313" key="4">
    <source>
        <dbReference type="EMBL" id="KAF4689875.1"/>
    </source>
</evidence>
<protein>
    <recommendedName>
        <fullName evidence="2">subtilisin</fullName>
        <ecNumber evidence="2">3.4.21.62</ecNumber>
    </recommendedName>
</protein>
<dbReference type="EC" id="3.4.21.62" evidence="2"/>
<feature type="domain" description="Peptidase S8/S53" evidence="3">
    <location>
        <begin position="129"/>
        <end position="262"/>
    </location>
</feature>
<evidence type="ECO:0000256" key="1">
    <source>
        <dbReference type="ARBA" id="ARBA00023529"/>
    </source>
</evidence>
<sequence>MASPRNDLGIEKKDLTVIEEQARADATATGMDENSTQYHTRLAVEHARDYDTDLFTIVRKKWFTLILVYRQIINADRLLITVVQPDRLPEDDGSVAIWLCCYVDTCNRLRSLWVEEGKAVLFKRVLEKIVKRGILLLTAASNTDDEDDMEELILTCSLAHGIPGVLCIAATTASDPSVVSHSSSKRASFGAPGTDVWVPTPSRNADKGVYDKCKGSSAASAAVGGIVAVMKSFKNFKPRDAKRILLNSTEGRARTKNGAEMLYGVLRPDLAVS</sequence>
<dbReference type="Pfam" id="PF00082">
    <property type="entry name" value="Peptidase_S8"/>
    <property type="match status" value="1"/>
</dbReference>
<dbReference type="Proteomes" id="UP000541610">
    <property type="component" value="Unassembled WGS sequence"/>
</dbReference>
<evidence type="ECO:0000256" key="2">
    <source>
        <dbReference type="ARBA" id="ARBA00023619"/>
    </source>
</evidence>